<organism evidence="2 3">
    <name type="scientific">Tumebacillus permanentifrigoris</name>
    <dbReference type="NCBI Taxonomy" id="378543"/>
    <lineage>
        <taxon>Bacteria</taxon>
        <taxon>Bacillati</taxon>
        <taxon>Bacillota</taxon>
        <taxon>Bacilli</taxon>
        <taxon>Bacillales</taxon>
        <taxon>Alicyclobacillaceae</taxon>
        <taxon>Tumebacillus</taxon>
    </lineage>
</organism>
<dbReference type="AlphaFoldDB" id="A0A316D747"/>
<sequence>MNMWIVYDTPWLDDGYWLLLVGLPLLMFIGFFLAKILFRDREYEPPSNVVVMPHDLRWRNYTSDQRVILEISRAVVQLQSKPPVTYHQIYLHLTTEEAHRIAEQIDTFHVYREQDIRAYLEEVDTIRQNQQLHA</sequence>
<gene>
    <name evidence="2" type="ORF">C7459_11288</name>
</gene>
<keyword evidence="3" id="KW-1185">Reference proteome</keyword>
<feature type="transmembrane region" description="Helical" evidence="1">
    <location>
        <begin position="16"/>
        <end position="38"/>
    </location>
</feature>
<dbReference type="Proteomes" id="UP000245634">
    <property type="component" value="Unassembled WGS sequence"/>
</dbReference>
<reference evidence="2 3" key="1">
    <citation type="submission" date="2018-05" db="EMBL/GenBank/DDBJ databases">
        <title>Genomic Encyclopedia of Type Strains, Phase IV (KMG-IV): sequencing the most valuable type-strain genomes for metagenomic binning, comparative biology and taxonomic classification.</title>
        <authorList>
            <person name="Goeker M."/>
        </authorList>
    </citation>
    <scope>NUCLEOTIDE SEQUENCE [LARGE SCALE GENOMIC DNA]</scope>
    <source>
        <strain evidence="2 3">DSM 18773</strain>
    </source>
</reference>
<keyword evidence="1" id="KW-1133">Transmembrane helix</keyword>
<name>A0A316D747_9BACL</name>
<evidence type="ECO:0000313" key="3">
    <source>
        <dbReference type="Proteomes" id="UP000245634"/>
    </source>
</evidence>
<proteinExistence type="predicted"/>
<dbReference type="EMBL" id="QGGL01000012">
    <property type="protein sequence ID" value="PWK10267.1"/>
    <property type="molecule type" value="Genomic_DNA"/>
</dbReference>
<keyword evidence="1" id="KW-0472">Membrane</keyword>
<protein>
    <submittedName>
        <fullName evidence="2">Uncharacterized protein</fullName>
    </submittedName>
</protein>
<evidence type="ECO:0000256" key="1">
    <source>
        <dbReference type="SAM" id="Phobius"/>
    </source>
</evidence>
<comment type="caution">
    <text evidence="2">The sequence shown here is derived from an EMBL/GenBank/DDBJ whole genome shotgun (WGS) entry which is preliminary data.</text>
</comment>
<keyword evidence="1" id="KW-0812">Transmembrane</keyword>
<evidence type="ECO:0000313" key="2">
    <source>
        <dbReference type="EMBL" id="PWK10267.1"/>
    </source>
</evidence>
<accession>A0A316D747</accession>